<feature type="transmembrane region" description="Helical" evidence="1">
    <location>
        <begin position="188"/>
        <end position="210"/>
    </location>
</feature>
<reference evidence="3 4" key="1">
    <citation type="journal article" date="2015" name="Genome Announc.">
        <title>Complete genome sequence of Martelella endophytica YC6887, which has antifungal activity associated with a halophyte.</title>
        <authorList>
            <person name="Khan A."/>
            <person name="Khan H."/>
            <person name="Chung E.J."/>
            <person name="Hossain M.T."/>
            <person name="Chung Y.R."/>
        </authorList>
    </citation>
    <scope>NUCLEOTIDE SEQUENCE [LARGE SCALE GENOMIC DNA]</scope>
    <source>
        <strain evidence="3">YC6887</strain>
    </source>
</reference>
<feature type="transmembrane region" description="Helical" evidence="1">
    <location>
        <begin position="284"/>
        <end position="302"/>
    </location>
</feature>
<dbReference type="SUPFAM" id="SSF103481">
    <property type="entry name" value="Multidrug resistance efflux transporter EmrE"/>
    <property type="match status" value="2"/>
</dbReference>
<dbReference type="KEGG" id="mey:TM49_16965"/>
<feature type="transmembrane region" description="Helical" evidence="1">
    <location>
        <begin position="230"/>
        <end position="251"/>
    </location>
</feature>
<keyword evidence="1" id="KW-1133">Transmembrane helix</keyword>
<dbReference type="HOGENOM" id="CLU_032828_2_3_5"/>
<accession>A0A0D5LSD4</accession>
<keyword evidence="1" id="KW-0472">Membrane</keyword>
<feature type="domain" description="EamA" evidence="2">
    <location>
        <begin position="19"/>
        <end position="147"/>
    </location>
</feature>
<feature type="transmembrane region" description="Helical" evidence="1">
    <location>
        <begin position="43"/>
        <end position="66"/>
    </location>
</feature>
<evidence type="ECO:0000313" key="3">
    <source>
        <dbReference type="EMBL" id="AJY46991.1"/>
    </source>
</evidence>
<dbReference type="RefSeq" id="WP_045683001.1">
    <property type="nucleotide sequence ID" value="NZ_CP010803.1"/>
</dbReference>
<dbReference type="InterPro" id="IPR000620">
    <property type="entry name" value="EamA_dom"/>
</dbReference>
<feature type="transmembrane region" description="Helical" evidence="1">
    <location>
        <begin position="78"/>
        <end position="97"/>
    </location>
</feature>
<gene>
    <name evidence="3" type="ORF">TM49_16965</name>
</gene>
<dbReference type="GO" id="GO:0016020">
    <property type="term" value="C:membrane"/>
    <property type="evidence" value="ECO:0007669"/>
    <property type="project" value="InterPro"/>
</dbReference>
<dbReference type="OrthoDB" id="9815809at2"/>
<dbReference type="PATRIC" id="fig|1486262.3.peg.3510"/>
<feature type="transmembrane region" description="Helical" evidence="1">
    <location>
        <begin position="258"/>
        <end position="278"/>
    </location>
</feature>
<organism evidence="3 4">
    <name type="scientific">Martelella endophytica</name>
    <dbReference type="NCBI Taxonomy" id="1486262"/>
    <lineage>
        <taxon>Bacteria</taxon>
        <taxon>Pseudomonadati</taxon>
        <taxon>Pseudomonadota</taxon>
        <taxon>Alphaproteobacteria</taxon>
        <taxon>Hyphomicrobiales</taxon>
        <taxon>Aurantimonadaceae</taxon>
        <taxon>Martelella</taxon>
    </lineage>
</organism>
<dbReference type="InterPro" id="IPR037185">
    <property type="entry name" value="EmrE-like"/>
</dbReference>
<feature type="transmembrane region" description="Helical" evidence="1">
    <location>
        <begin position="132"/>
        <end position="152"/>
    </location>
</feature>
<dbReference type="AlphaFoldDB" id="A0A0D5LSD4"/>
<feature type="transmembrane region" description="Helical" evidence="1">
    <location>
        <begin position="103"/>
        <end position="120"/>
    </location>
</feature>
<dbReference type="Pfam" id="PF00892">
    <property type="entry name" value="EamA"/>
    <property type="match status" value="1"/>
</dbReference>
<sequence length="307" mass="32464">MLAFFKAQLHTGTRLQGTASIVLAVFLLSLSDALVKDAGARFGLAQIILLRSLVATVMIAATLVVIGGPAALRLRCSLWVWARSLSLAAMWLCYYAALPSTPFALAAVCYYTSPIWMALMTRILGTHTGKKGWTAVTLSMAGAFLAVGPRMGALPVTLFLPLAAAAFYALAGVITWNRCQKETAGALALNLNLCLGLLASGGILALAIMHPSENQGFVFAIWPDLRGADWGLAIILGCLLAVITTLVARAYRLAPTPLIGVFDTAYLGFAAFWSVVFFDAVPTTPEGIGIALIALGAIMMSFQRGRP</sequence>
<proteinExistence type="predicted"/>
<evidence type="ECO:0000259" key="2">
    <source>
        <dbReference type="Pfam" id="PF00892"/>
    </source>
</evidence>
<dbReference type="PANTHER" id="PTHR22911:SF137">
    <property type="entry name" value="SOLUTE CARRIER FAMILY 35 MEMBER G2-RELATED"/>
    <property type="match status" value="1"/>
</dbReference>
<evidence type="ECO:0000256" key="1">
    <source>
        <dbReference type="SAM" id="Phobius"/>
    </source>
</evidence>
<feature type="transmembrane region" description="Helical" evidence="1">
    <location>
        <begin position="158"/>
        <end position="176"/>
    </location>
</feature>
<dbReference type="Proteomes" id="UP000032611">
    <property type="component" value="Chromosome"/>
</dbReference>
<dbReference type="PANTHER" id="PTHR22911">
    <property type="entry name" value="ACYL-MALONYL CONDENSING ENZYME-RELATED"/>
    <property type="match status" value="1"/>
</dbReference>
<name>A0A0D5LSD4_MAREN</name>
<dbReference type="STRING" id="1486262.TM49_16965"/>
<keyword evidence="4" id="KW-1185">Reference proteome</keyword>
<evidence type="ECO:0000313" key="4">
    <source>
        <dbReference type="Proteomes" id="UP000032611"/>
    </source>
</evidence>
<protein>
    <recommendedName>
        <fullName evidence="2">EamA domain-containing protein</fullName>
    </recommendedName>
</protein>
<keyword evidence="1" id="KW-0812">Transmembrane</keyword>
<dbReference type="EMBL" id="CP010803">
    <property type="protein sequence ID" value="AJY46991.1"/>
    <property type="molecule type" value="Genomic_DNA"/>
</dbReference>